<keyword evidence="6" id="KW-1185">Reference proteome</keyword>
<protein>
    <submittedName>
        <fullName evidence="5">MarR family transcriptional regulator</fullName>
    </submittedName>
</protein>
<dbReference type="PATRIC" id="fig|1046596.6.peg.372"/>
<evidence type="ECO:0000313" key="6">
    <source>
        <dbReference type="Proteomes" id="UP000050898"/>
    </source>
</evidence>
<accession>A0A0R2EBR7</accession>
<evidence type="ECO:0000259" key="4">
    <source>
        <dbReference type="PROSITE" id="PS51118"/>
    </source>
</evidence>
<dbReference type="PANTHER" id="PTHR33204:SF37">
    <property type="entry name" value="HTH-TYPE TRANSCRIPTIONAL REGULATOR YODB"/>
    <property type="match status" value="1"/>
</dbReference>
<dbReference type="SUPFAM" id="SSF46785">
    <property type="entry name" value="Winged helix' DNA-binding domain"/>
    <property type="match status" value="1"/>
</dbReference>
<evidence type="ECO:0000256" key="3">
    <source>
        <dbReference type="ARBA" id="ARBA00023163"/>
    </source>
</evidence>
<dbReference type="AlphaFoldDB" id="A0A0R2EBR7"/>
<dbReference type="InterPro" id="IPR036390">
    <property type="entry name" value="WH_DNA-bd_sf"/>
</dbReference>
<dbReference type="PANTHER" id="PTHR33204">
    <property type="entry name" value="TRANSCRIPTIONAL REGULATOR, MARR FAMILY"/>
    <property type="match status" value="1"/>
</dbReference>
<dbReference type="InterPro" id="IPR002577">
    <property type="entry name" value="HTH_HxlR"/>
</dbReference>
<keyword evidence="2" id="KW-0238">DNA-binding</keyword>
<reference evidence="5 6" key="1">
    <citation type="journal article" date="2015" name="Genome Announc.">
        <title>Expanding the biotechnology potential of lactobacilli through comparative genomics of 213 strains and associated genera.</title>
        <authorList>
            <person name="Sun Z."/>
            <person name="Harris H.M."/>
            <person name="McCann A."/>
            <person name="Guo C."/>
            <person name="Argimon S."/>
            <person name="Zhang W."/>
            <person name="Yang X."/>
            <person name="Jeffery I.B."/>
            <person name="Cooney J.C."/>
            <person name="Kagawa T.F."/>
            <person name="Liu W."/>
            <person name="Song Y."/>
            <person name="Salvetti E."/>
            <person name="Wrobel A."/>
            <person name="Rasinkangas P."/>
            <person name="Parkhill J."/>
            <person name="Rea M.C."/>
            <person name="O'Sullivan O."/>
            <person name="Ritari J."/>
            <person name="Douillard F.P."/>
            <person name="Paul Ross R."/>
            <person name="Yang R."/>
            <person name="Briner A.E."/>
            <person name="Felis G.E."/>
            <person name="de Vos W.M."/>
            <person name="Barrangou R."/>
            <person name="Klaenhammer T.R."/>
            <person name="Caufield P.W."/>
            <person name="Cui Y."/>
            <person name="Zhang H."/>
            <person name="O'Toole P.W."/>
        </authorList>
    </citation>
    <scope>NUCLEOTIDE SEQUENCE [LARGE SCALE GENOMIC DNA]</scope>
    <source>
        <strain evidence="5 6">DSM 20444</strain>
    </source>
</reference>
<dbReference type="InterPro" id="IPR036388">
    <property type="entry name" value="WH-like_DNA-bd_sf"/>
</dbReference>
<gene>
    <name evidence="5" type="ORF">FD00_GL000361</name>
</gene>
<evidence type="ECO:0000256" key="2">
    <source>
        <dbReference type="ARBA" id="ARBA00023125"/>
    </source>
</evidence>
<dbReference type="GO" id="GO:0003677">
    <property type="term" value="F:DNA binding"/>
    <property type="evidence" value="ECO:0007669"/>
    <property type="project" value="UniProtKB-KW"/>
</dbReference>
<dbReference type="EMBL" id="AYYH01000012">
    <property type="protein sequence ID" value="KRN10263.1"/>
    <property type="molecule type" value="Genomic_DNA"/>
</dbReference>
<name>A0A0R2EBR7_9LACO</name>
<evidence type="ECO:0000256" key="1">
    <source>
        <dbReference type="ARBA" id="ARBA00023015"/>
    </source>
</evidence>
<sequence length="115" mass="13610">MKIVQKTVETYVQCPRFEKTFGILGRKWNGLIIDVLLTEGPQRFRDLANKVDKCSDRVLVERLKELEEEGLLERVIYEDSCRPVYSLTERGEDLHCVMSELHDWAKKWYTLDDCK</sequence>
<comment type="caution">
    <text evidence="5">The sequence shown here is derived from an EMBL/GenBank/DDBJ whole genome shotgun (WGS) entry which is preliminary data.</text>
</comment>
<dbReference type="Gene3D" id="1.10.10.10">
    <property type="entry name" value="Winged helix-like DNA-binding domain superfamily/Winged helix DNA-binding domain"/>
    <property type="match status" value="1"/>
</dbReference>
<feature type="domain" description="HTH hxlR-type" evidence="4">
    <location>
        <begin position="14"/>
        <end position="113"/>
    </location>
</feature>
<dbReference type="Proteomes" id="UP000050898">
    <property type="component" value="Unassembled WGS sequence"/>
</dbReference>
<dbReference type="Pfam" id="PF01638">
    <property type="entry name" value="HxlR"/>
    <property type="match status" value="1"/>
</dbReference>
<proteinExistence type="predicted"/>
<keyword evidence="3" id="KW-0804">Transcription</keyword>
<dbReference type="PROSITE" id="PS51118">
    <property type="entry name" value="HTH_HXLR"/>
    <property type="match status" value="1"/>
</dbReference>
<evidence type="ECO:0000313" key="5">
    <source>
        <dbReference type="EMBL" id="KRN10263.1"/>
    </source>
</evidence>
<organism evidence="5 6">
    <name type="scientific">Liquorilactobacillus mali KCTC 3596 = DSM 20444</name>
    <dbReference type="NCBI Taxonomy" id="1046596"/>
    <lineage>
        <taxon>Bacteria</taxon>
        <taxon>Bacillati</taxon>
        <taxon>Bacillota</taxon>
        <taxon>Bacilli</taxon>
        <taxon>Lactobacillales</taxon>
        <taxon>Lactobacillaceae</taxon>
        <taxon>Liquorilactobacillus</taxon>
    </lineage>
</organism>
<keyword evidence="1" id="KW-0805">Transcription regulation</keyword>